<feature type="compositionally biased region" description="Polar residues" evidence="1">
    <location>
        <begin position="94"/>
        <end position="121"/>
    </location>
</feature>
<protein>
    <submittedName>
        <fullName evidence="2">Uncharacterized protein</fullName>
    </submittedName>
</protein>
<dbReference type="EMBL" id="VSRR010066469">
    <property type="protein sequence ID" value="MPC84804.1"/>
    <property type="molecule type" value="Genomic_DNA"/>
</dbReference>
<organism evidence="2 3">
    <name type="scientific">Portunus trituberculatus</name>
    <name type="common">Swimming crab</name>
    <name type="synonym">Neptunus trituberculatus</name>
    <dbReference type="NCBI Taxonomy" id="210409"/>
    <lineage>
        <taxon>Eukaryota</taxon>
        <taxon>Metazoa</taxon>
        <taxon>Ecdysozoa</taxon>
        <taxon>Arthropoda</taxon>
        <taxon>Crustacea</taxon>
        <taxon>Multicrustacea</taxon>
        <taxon>Malacostraca</taxon>
        <taxon>Eumalacostraca</taxon>
        <taxon>Eucarida</taxon>
        <taxon>Decapoda</taxon>
        <taxon>Pleocyemata</taxon>
        <taxon>Brachyura</taxon>
        <taxon>Eubrachyura</taxon>
        <taxon>Portunoidea</taxon>
        <taxon>Portunidae</taxon>
        <taxon>Portuninae</taxon>
        <taxon>Portunus</taxon>
    </lineage>
</organism>
<proteinExistence type="predicted"/>
<feature type="region of interest" description="Disordered" evidence="1">
    <location>
        <begin position="82"/>
        <end position="121"/>
    </location>
</feature>
<gene>
    <name evidence="2" type="ORF">E2C01_079554</name>
</gene>
<reference evidence="2 3" key="1">
    <citation type="submission" date="2019-05" db="EMBL/GenBank/DDBJ databases">
        <title>Another draft genome of Portunus trituberculatus and its Hox gene families provides insights of decapod evolution.</title>
        <authorList>
            <person name="Jeong J.-H."/>
            <person name="Song I."/>
            <person name="Kim S."/>
            <person name="Choi T."/>
            <person name="Kim D."/>
            <person name="Ryu S."/>
            <person name="Kim W."/>
        </authorList>
    </citation>
    <scope>NUCLEOTIDE SEQUENCE [LARGE SCALE GENOMIC DNA]</scope>
    <source>
        <tissue evidence="2">Muscle</tissue>
    </source>
</reference>
<name>A0A5B7IX63_PORTR</name>
<evidence type="ECO:0000313" key="2">
    <source>
        <dbReference type="EMBL" id="MPC84804.1"/>
    </source>
</evidence>
<dbReference type="AlphaFoldDB" id="A0A5B7IX63"/>
<comment type="caution">
    <text evidence="2">The sequence shown here is derived from an EMBL/GenBank/DDBJ whole genome shotgun (WGS) entry which is preliminary data.</text>
</comment>
<evidence type="ECO:0000313" key="3">
    <source>
        <dbReference type="Proteomes" id="UP000324222"/>
    </source>
</evidence>
<sequence length="121" mass="13597">MEIVIHQKKPLCLVLEGATQGTYWRGKMERAGVLKNGKLVTINQLCHFPPDLHSVPHDHTYRIPSPEPITYQAIIITVTQRSIGPITDRPSPPVTSQEHSSGTTRRNNSEVNKNHTQSLVR</sequence>
<keyword evidence="3" id="KW-1185">Reference proteome</keyword>
<accession>A0A5B7IX63</accession>
<evidence type="ECO:0000256" key="1">
    <source>
        <dbReference type="SAM" id="MobiDB-lite"/>
    </source>
</evidence>
<dbReference type="Proteomes" id="UP000324222">
    <property type="component" value="Unassembled WGS sequence"/>
</dbReference>